<dbReference type="Proteomes" id="UP000887572">
    <property type="component" value="Unplaced"/>
</dbReference>
<organism evidence="2 3">
    <name type="scientific">Globodera rostochiensis</name>
    <name type="common">Golden nematode worm</name>
    <name type="synonym">Heterodera rostochiensis</name>
    <dbReference type="NCBI Taxonomy" id="31243"/>
    <lineage>
        <taxon>Eukaryota</taxon>
        <taxon>Metazoa</taxon>
        <taxon>Ecdysozoa</taxon>
        <taxon>Nematoda</taxon>
        <taxon>Chromadorea</taxon>
        <taxon>Rhabditida</taxon>
        <taxon>Tylenchina</taxon>
        <taxon>Tylenchomorpha</taxon>
        <taxon>Tylenchoidea</taxon>
        <taxon>Heteroderidae</taxon>
        <taxon>Heteroderinae</taxon>
        <taxon>Globodera</taxon>
    </lineage>
</organism>
<accession>A0A914HIJ4</accession>
<sequence length="436" mass="48065">MDLLQLPSISDDELDYELDVPGDGTNVTFNKEAEGGSSTTKTTSSKKVLFVDASKNRKRRSEECTWSPSPEGREDSETEWESCGDGDESSEFGGRLAGRVKRLASQTDEDAEQNIAAERFARILDGGRSDVTRRKLSDAELEELYTSLDADPDDASLRFNALFVHWPSVENMNTFEVSRIFAEFNPQTVRSLEGIVRSSAFVVTFENPFDVAQLLIDNSKPLRRVRTARKPEEGELVESEDEEEGQVKEEDGDDVAVVKDAITKPKQSSKDVVEVNVLMVKIPPGKWRVVVKHVPDNKLALVRIATGLQIRAAVVSSRNNTLKPPGGEIDDASNFKNTKIRPGLNVFDAKGNELDWDYEHDTRFFESGKWTEDDGAVVGEEGGGGSASARPKAADASAPAKAIEARVEGMKIRSRGRGTKKFLQVLENSDDECLFG</sequence>
<evidence type="ECO:0000313" key="3">
    <source>
        <dbReference type="WBParaSite" id="Gr19_v10_g17233.t1"/>
    </source>
</evidence>
<feature type="region of interest" description="Disordered" evidence="1">
    <location>
        <begin position="377"/>
        <end position="399"/>
    </location>
</feature>
<feature type="region of interest" description="Disordered" evidence="1">
    <location>
        <begin position="227"/>
        <end position="251"/>
    </location>
</feature>
<evidence type="ECO:0000313" key="2">
    <source>
        <dbReference type="Proteomes" id="UP000887572"/>
    </source>
</evidence>
<reference evidence="3" key="1">
    <citation type="submission" date="2022-11" db="UniProtKB">
        <authorList>
            <consortium name="WormBaseParasite"/>
        </authorList>
    </citation>
    <scope>IDENTIFICATION</scope>
</reference>
<keyword evidence="2" id="KW-1185">Reference proteome</keyword>
<feature type="compositionally biased region" description="Acidic residues" evidence="1">
    <location>
        <begin position="10"/>
        <end position="20"/>
    </location>
</feature>
<name>A0A914HIJ4_GLORO</name>
<feature type="compositionally biased region" description="Low complexity" evidence="1">
    <location>
        <begin position="387"/>
        <end position="399"/>
    </location>
</feature>
<evidence type="ECO:0000256" key="1">
    <source>
        <dbReference type="SAM" id="MobiDB-lite"/>
    </source>
</evidence>
<feature type="compositionally biased region" description="Acidic residues" evidence="1">
    <location>
        <begin position="234"/>
        <end position="251"/>
    </location>
</feature>
<feature type="compositionally biased region" description="Acidic residues" evidence="1">
    <location>
        <begin position="74"/>
        <end position="90"/>
    </location>
</feature>
<protein>
    <submittedName>
        <fullName evidence="3">RRM domain-containing protein</fullName>
    </submittedName>
</protein>
<dbReference type="WBParaSite" id="Gr19_v10_g17233.t1">
    <property type="protein sequence ID" value="Gr19_v10_g17233.t1"/>
    <property type="gene ID" value="Gr19_v10_g17233"/>
</dbReference>
<proteinExistence type="predicted"/>
<dbReference type="AlphaFoldDB" id="A0A914HIJ4"/>
<feature type="compositionally biased region" description="Low complexity" evidence="1">
    <location>
        <begin position="37"/>
        <end position="47"/>
    </location>
</feature>
<feature type="region of interest" description="Disordered" evidence="1">
    <location>
        <begin position="1"/>
        <end position="93"/>
    </location>
</feature>